<gene>
    <name evidence="5" type="ORF">CUNI_LOCUS5283</name>
</gene>
<dbReference type="SMART" id="SM00369">
    <property type="entry name" value="LRR_TYP"/>
    <property type="match status" value="8"/>
</dbReference>
<keyword evidence="3" id="KW-0677">Repeat</keyword>
<dbReference type="OrthoDB" id="6137799at2759"/>
<evidence type="ECO:0000313" key="6">
    <source>
        <dbReference type="Proteomes" id="UP000678393"/>
    </source>
</evidence>
<reference evidence="5" key="1">
    <citation type="submission" date="2021-04" db="EMBL/GenBank/DDBJ databases">
        <authorList>
            <consortium name="Molecular Ecology Group"/>
        </authorList>
    </citation>
    <scope>NUCLEOTIDE SEQUENCE</scope>
</reference>
<dbReference type="Proteomes" id="UP000678393">
    <property type="component" value="Unassembled WGS sequence"/>
</dbReference>
<dbReference type="InterPro" id="IPR001611">
    <property type="entry name" value="Leu-rich_rpt"/>
</dbReference>
<protein>
    <submittedName>
        <fullName evidence="5">Uncharacterized protein</fullName>
    </submittedName>
</protein>
<dbReference type="InterPro" id="IPR050328">
    <property type="entry name" value="Dev_Immune_Receptor"/>
</dbReference>
<keyword evidence="1" id="KW-0433">Leucine-rich repeat</keyword>
<dbReference type="SUPFAM" id="SSF52075">
    <property type="entry name" value="Outer arm dynein light chain 1"/>
    <property type="match status" value="1"/>
</dbReference>
<dbReference type="GO" id="GO:0031012">
    <property type="term" value="C:extracellular matrix"/>
    <property type="evidence" value="ECO:0007669"/>
    <property type="project" value="TreeGrafter"/>
</dbReference>
<comment type="caution">
    <text evidence="5">The sequence shown here is derived from an EMBL/GenBank/DDBJ whole genome shotgun (WGS) entry which is preliminary data.</text>
</comment>
<sequence length="467" mass="50860">MMESIDHFHTALFIGVMCVVQTMGEICPYSDPGCSCGPYITCYNLQEIPPINTTVDSSQVTSLIFEEGNITSISDNSLPPGLSSLNLYHLPLANISDDAFDASAATLQDIYISRANLYSFPTALKKLTNLTHLSFIDSVIQDWDTATLNQSAATLENLALINVSLPAWPSWISDLYLLRQVDLSWNPLRNIPNDAFSSINDSLTDLNLKGTDLTHIPGALSTLLSLRILDLQNNNFTDLSEFQYITGSPFAHNLSVLYLDFDGLTRVANFSSLAALITLSLSSNRISFVPAGSLPTSLTTLYLSNNSLASVPEDVASMSKLSSLYLSTNIIGEIEQNAFPSSLTILNLANNNLTIITNTTFRNLNLVTSLSLTSNPISTISSAAFSDLVSLQYLYLIGSQLTEIPLALALLNPRINLYFTTTEQLSCPCPPNRQLSEFFTSVGYPAIFPDVCEDGQSVTSYLSGQCQ</sequence>
<dbReference type="PANTHER" id="PTHR24373:SF370">
    <property type="entry name" value="FISH-LIPS, ISOFORM E"/>
    <property type="match status" value="1"/>
</dbReference>
<organism evidence="5 6">
    <name type="scientific">Candidula unifasciata</name>
    <dbReference type="NCBI Taxonomy" id="100452"/>
    <lineage>
        <taxon>Eukaryota</taxon>
        <taxon>Metazoa</taxon>
        <taxon>Spiralia</taxon>
        <taxon>Lophotrochozoa</taxon>
        <taxon>Mollusca</taxon>
        <taxon>Gastropoda</taxon>
        <taxon>Heterobranchia</taxon>
        <taxon>Euthyneura</taxon>
        <taxon>Panpulmonata</taxon>
        <taxon>Eupulmonata</taxon>
        <taxon>Stylommatophora</taxon>
        <taxon>Helicina</taxon>
        <taxon>Helicoidea</taxon>
        <taxon>Geomitridae</taxon>
        <taxon>Candidula</taxon>
    </lineage>
</organism>
<dbReference type="Gene3D" id="3.80.10.10">
    <property type="entry name" value="Ribonuclease Inhibitor"/>
    <property type="match status" value="4"/>
</dbReference>
<dbReference type="AlphaFoldDB" id="A0A8S3YVQ6"/>
<dbReference type="InterPro" id="IPR003591">
    <property type="entry name" value="Leu-rich_rpt_typical-subtyp"/>
</dbReference>
<dbReference type="SMART" id="SM00364">
    <property type="entry name" value="LRR_BAC"/>
    <property type="match status" value="4"/>
</dbReference>
<evidence type="ECO:0000313" key="5">
    <source>
        <dbReference type="EMBL" id="CAG5119725.1"/>
    </source>
</evidence>
<dbReference type="Pfam" id="PF13855">
    <property type="entry name" value="LRR_8"/>
    <property type="match status" value="2"/>
</dbReference>
<feature type="signal peptide" evidence="4">
    <location>
        <begin position="1"/>
        <end position="24"/>
    </location>
</feature>
<evidence type="ECO:0000256" key="2">
    <source>
        <dbReference type="ARBA" id="ARBA00022729"/>
    </source>
</evidence>
<name>A0A8S3YVQ6_9EUPU</name>
<accession>A0A8S3YVQ6</accession>
<feature type="chain" id="PRO_5035735997" evidence="4">
    <location>
        <begin position="25"/>
        <end position="467"/>
    </location>
</feature>
<dbReference type="EMBL" id="CAJHNH020000768">
    <property type="protein sequence ID" value="CAG5119725.1"/>
    <property type="molecule type" value="Genomic_DNA"/>
</dbReference>
<dbReference type="PANTHER" id="PTHR24373">
    <property type="entry name" value="SLIT RELATED LEUCINE-RICH REPEAT NEURONAL PROTEIN"/>
    <property type="match status" value="1"/>
</dbReference>
<evidence type="ECO:0000256" key="1">
    <source>
        <dbReference type="ARBA" id="ARBA00022614"/>
    </source>
</evidence>
<dbReference type="Pfam" id="PF12799">
    <property type="entry name" value="LRR_4"/>
    <property type="match status" value="1"/>
</dbReference>
<evidence type="ECO:0000256" key="3">
    <source>
        <dbReference type="ARBA" id="ARBA00022737"/>
    </source>
</evidence>
<dbReference type="GO" id="GO:0005615">
    <property type="term" value="C:extracellular space"/>
    <property type="evidence" value="ECO:0007669"/>
    <property type="project" value="TreeGrafter"/>
</dbReference>
<dbReference type="InterPro" id="IPR032675">
    <property type="entry name" value="LRR_dom_sf"/>
</dbReference>
<proteinExistence type="predicted"/>
<dbReference type="SUPFAM" id="SSF52058">
    <property type="entry name" value="L domain-like"/>
    <property type="match status" value="1"/>
</dbReference>
<evidence type="ECO:0000256" key="4">
    <source>
        <dbReference type="SAM" id="SignalP"/>
    </source>
</evidence>
<keyword evidence="2 4" id="KW-0732">Signal</keyword>
<dbReference type="InterPro" id="IPR025875">
    <property type="entry name" value="Leu-rich_rpt_4"/>
</dbReference>
<dbReference type="PROSITE" id="PS51450">
    <property type="entry name" value="LRR"/>
    <property type="match status" value="3"/>
</dbReference>
<keyword evidence="6" id="KW-1185">Reference proteome</keyword>